<name>A0ABW1WW11_9ACTN</name>
<dbReference type="EMBL" id="JBHSUA010000002">
    <property type="protein sequence ID" value="MFC6395384.1"/>
    <property type="molecule type" value="Genomic_DNA"/>
</dbReference>
<protein>
    <submittedName>
        <fullName evidence="2">Serine hydrolase</fullName>
    </submittedName>
</protein>
<dbReference type="PANTHER" id="PTHR43283">
    <property type="entry name" value="BETA-LACTAMASE-RELATED"/>
    <property type="match status" value="1"/>
</dbReference>
<gene>
    <name evidence="2" type="ORF">ACFP57_00030</name>
</gene>
<sequence>MPVGPVSLGPEGAHSPHHTYFSGAAGLHGTTADYFRFAQMLLNKGELDGTRILSRASVELMTSNQIGDLTNWQLTQNKWGYMLDIQEGVNAPVGSLHYLGGPGAYSWQGYFSTKFVNNPQRDTVILTMTTPAADGALPHNLRIITAANAAVID</sequence>
<evidence type="ECO:0000259" key="1">
    <source>
        <dbReference type="Pfam" id="PF00144"/>
    </source>
</evidence>
<dbReference type="InterPro" id="IPR012338">
    <property type="entry name" value="Beta-lactam/transpept-like"/>
</dbReference>
<feature type="domain" description="Beta-lactamase-related" evidence="1">
    <location>
        <begin position="10"/>
        <end position="130"/>
    </location>
</feature>
<dbReference type="InterPro" id="IPR001466">
    <property type="entry name" value="Beta-lactam-related"/>
</dbReference>
<dbReference type="Pfam" id="PF00144">
    <property type="entry name" value="Beta-lactamase"/>
    <property type="match status" value="1"/>
</dbReference>
<proteinExistence type="predicted"/>
<accession>A0ABW1WW11</accession>
<reference evidence="3" key="1">
    <citation type="journal article" date="2019" name="Int. J. Syst. Evol. Microbiol.">
        <title>The Global Catalogue of Microorganisms (GCM) 10K type strain sequencing project: providing services to taxonomists for standard genome sequencing and annotation.</title>
        <authorList>
            <consortium name="The Broad Institute Genomics Platform"/>
            <consortium name="The Broad Institute Genome Sequencing Center for Infectious Disease"/>
            <person name="Wu L."/>
            <person name="Ma J."/>
        </authorList>
    </citation>
    <scope>NUCLEOTIDE SEQUENCE [LARGE SCALE GENOMIC DNA]</scope>
    <source>
        <strain evidence="3">CGMCC 1.15277</strain>
    </source>
</reference>
<organism evidence="2 3">
    <name type="scientific">Luteococcus sanguinis</name>
    <dbReference type="NCBI Taxonomy" id="174038"/>
    <lineage>
        <taxon>Bacteria</taxon>
        <taxon>Bacillati</taxon>
        <taxon>Actinomycetota</taxon>
        <taxon>Actinomycetes</taxon>
        <taxon>Propionibacteriales</taxon>
        <taxon>Propionibacteriaceae</taxon>
        <taxon>Luteococcus</taxon>
    </lineage>
</organism>
<comment type="caution">
    <text evidence="2">The sequence shown here is derived from an EMBL/GenBank/DDBJ whole genome shotgun (WGS) entry which is preliminary data.</text>
</comment>
<evidence type="ECO:0000313" key="3">
    <source>
        <dbReference type="Proteomes" id="UP001596266"/>
    </source>
</evidence>
<dbReference type="SUPFAM" id="SSF56601">
    <property type="entry name" value="beta-lactamase/transpeptidase-like"/>
    <property type="match status" value="1"/>
</dbReference>
<evidence type="ECO:0000313" key="2">
    <source>
        <dbReference type="EMBL" id="MFC6395384.1"/>
    </source>
</evidence>
<dbReference type="Proteomes" id="UP001596266">
    <property type="component" value="Unassembled WGS sequence"/>
</dbReference>
<keyword evidence="2" id="KW-0378">Hydrolase</keyword>
<dbReference type="GO" id="GO:0016787">
    <property type="term" value="F:hydrolase activity"/>
    <property type="evidence" value="ECO:0007669"/>
    <property type="project" value="UniProtKB-KW"/>
</dbReference>
<dbReference type="RefSeq" id="WP_343886689.1">
    <property type="nucleotide sequence ID" value="NZ_BAAAKI010000017.1"/>
</dbReference>
<dbReference type="Gene3D" id="3.40.710.10">
    <property type="entry name" value="DD-peptidase/beta-lactamase superfamily"/>
    <property type="match status" value="1"/>
</dbReference>
<keyword evidence="3" id="KW-1185">Reference proteome</keyword>
<dbReference type="InterPro" id="IPR050789">
    <property type="entry name" value="Diverse_Enzym_Activities"/>
</dbReference>